<evidence type="ECO:0000313" key="15">
    <source>
        <dbReference type="Proteomes" id="UP000323671"/>
    </source>
</evidence>
<keyword evidence="8 12" id="KW-0067">ATP-binding</keyword>
<keyword evidence="5 12" id="KW-0545">Nucleotide biosynthesis</keyword>
<sequence length="214" mass="24390">MTFQSSSQGSASHGKFITFEGIDGAGKSTHIDWLCHWLRSQGKEVVSTREPGGTPLGEKLRTLILNEPMHLETEALLVFAARREHLAEVIEPALARGAWVVSDRFTDATFAYQGGGRGISREKLQILETWTHGHLQPDLTLLFDLPLEVARQRIIAERNLDRFEREQAEFHERVRFAYLDRAAKSHGRIRTLQSDRTPEEIRQSLEEIIVTFCK</sequence>
<evidence type="ECO:0000256" key="2">
    <source>
        <dbReference type="ARBA" id="ARBA00012980"/>
    </source>
</evidence>
<evidence type="ECO:0000259" key="13">
    <source>
        <dbReference type="Pfam" id="PF02223"/>
    </source>
</evidence>
<feature type="binding site" evidence="12">
    <location>
        <begin position="21"/>
        <end position="28"/>
    </location>
    <ligand>
        <name>ATP</name>
        <dbReference type="ChEBI" id="CHEBI:30616"/>
    </ligand>
</feature>
<accession>A0A5C1E8U4</accession>
<reference evidence="14 15" key="1">
    <citation type="submission" date="2017-07" db="EMBL/GenBank/DDBJ databases">
        <title>Complete genome sequence of Oryzomicrobium terrae TPP412.</title>
        <authorList>
            <person name="Chiu L.-W."/>
            <person name="Lo K.-J."/>
            <person name="Tsai Y.-M."/>
            <person name="Lin S.-S."/>
            <person name="Kuo C.-H."/>
            <person name="Liu C.-T."/>
        </authorList>
    </citation>
    <scope>NUCLEOTIDE SEQUENCE [LARGE SCALE GENOMIC DNA]</scope>
    <source>
        <strain evidence="14 15">TPP412</strain>
    </source>
</reference>
<dbReference type="CDD" id="cd01672">
    <property type="entry name" value="TMPK"/>
    <property type="match status" value="1"/>
</dbReference>
<evidence type="ECO:0000256" key="1">
    <source>
        <dbReference type="ARBA" id="ARBA00009776"/>
    </source>
</evidence>
<dbReference type="GO" id="GO:0005829">
    <property type="term" value="C:cytosol"/>
    <property type="evidence" value="ECO:0007669"/>
    <property type="project" value="TreeGrafter"/>
</dbReference>
<dbReference type="EC" id="2.7.4.9" evidence="2 12"/>
<dbReference type="InterPro" id="IPR018094">
    <property type="entry name" value="Thymidylate_kinase"/>
</dbReference>
<dbReference type="Proteomes" id="UP000323671">
    <property type="component" value="Chromosome"/>
</dbReference>
<organism evidence="14 15">
    <name type="scientific">Oryzomicrobium terrae</name>
    <dbReference type="NCBI Taxonomy" id="1735038"/>
    <lineage>
        <taxon>Bacteria</taxon>
        <taxon>Pseudomonadati</taxon>
        <taxon>Pseudomonadota</taxon>
        <taxon>Betaproteobacteria</taxon>
        <taxon>Rhodocyclales</taxon>
        <taxon>Rhodocyclaceae</taxon>
        <taxon>Oryzomicrobium</taxon>
    </lineage>
</organism>
<feature type="domain" description="Thymidylate kinase-like" evidence="13">
    <location>
        <begin position="19"/>
        <end position="204"/>
    </location>
</feature>
<dbReference type="GO" id="GO:0006233">
    <property type="term" value="P:dTDP biosynthetic process"/>
    <property type="evidence" value="ECO:0007669"/>
    <property type="project" value="InterPro"/>
</dbReference>
<evidence type="ECO:0000256" key="7">
    <source>
        <dbReference type="ARBA" id="ARBA00022777"/>
    </source>
</evidence>
<protein>
    <recommendedName>
        <fullName evidence="3 12">Thymidylate kinase</fullName>
        <ecNumber evidence="2 12">2.7.4.9</ecNumber>
    </recommendedName>
    <alternativeName>
        <fullName evidence="9 12">dTMP kinase</fullName>
    </alternativeName>
</protein>
<dbReference type="Pfam" id="PF02223">
    <property type="entry name" value="Thymidylate_kin"/>
    <property type="match status" value="1"/>
</dbReference>
<evidence type="ECO:0000256" key="6">
    <source>
        <dbReference type="ARBA" id="ARBA00022741"/>
    </source>
</evidence>
<dbReference type="PANTHER" id="PTHR10344">
    <property type="entry name" value="THYMIDYLATE KINASE"/>
    <property type="match status" value="1"/>
</dbReference>
<evidence type="ECO:0000256" key="3">
    <source>
        <dbReference type="ARBA" id="ARBA00017144"/>
    </source>
</evidence>
<keyword evidence="6 12" id="KW-0547">Nucleotide-binding</keyword>
<dbReference type="HAMAP" id="MF_00165">
    <property type="entry name" value="Thymidylate_kinase"/>
    <property type="match status" value="1"/>
</dbReference>
<evidence type="ECO:0000256" key="9">
    <source>
        <dbReference type="ARBA" id="ARBA00029962"/>
    </source>
</evidence>
<comment type="catalytic activity">
    <reaction evidence="10 12">
        <text>dTMP + ATP = dTDP + ADP</text>
        <dbReference type="Rhea" id="RHEA:13517"/>
        <dbReference type="ChEBI" id="CHEBI:30616"/>
        <dbReference type="ChEBI" id="CHEBI:58369"/>
        <dbReference type="ChEBI" id="CHEBI:63528"/>
        <dbReference type="ChEBI" id="CHEBI:456216"/>
        <dbReference type="EC" id="2.7.4.9"/>
    </reaction>
</comment>
<dbReference type="RefSeq" id="WP_149425422.1">
    <property type="nucleotide sequence ID" value="NZ_CP022579.1"/>
</dbReference>
<keyword evidence="15" id="KW-1185">Reference proteome</keyword>
<dbReference type="InterPro" id="IPR027417">
    <property type="entry name" value="P-loop_NTPase"/>
</dbReference>
<evidence type="ECO:0000256" key="8">
    <source>
        <dbReference type="ARBA" id="ARBA00022840"/>
    </source>
</evidence>
<dbReference type="KEGG" id="otr:OTERR_15990"/>
<keyword evidence="7 12" id="KW-0418">Kinase</keyword>
<dbReference type="EMBL" id="CP022579">
    <property type="protein sequence ID" value="QEL65075.1"/>
    <property type="molecule type" value="Genomic_DNA"/>
</dbReference>
<evidence type="ECO:0000256" key="5">
    <source>
        <dbReference type="ARBA" id="ARBA00022727"/>
    </source>
</evidence>
<evidence type="ECO:0000256" key="4">
    <source>
        <dbReference type="ARBA" id="ARBA00022679"/>
    </source>
</evidence>
<dbReference type="FunFam" id="3.40.50.300:FF:000225">
    <property type="entry name" value="Thymidylate kinase"/>
    <property type="match status" value="1"/>
</dbReference>
<dbReference type="SUPFAM" id="SSF52540">
    <property type="entry name" value="P-loop containing nucleoside triphosphate hydrolases"/>
    <property type="match status" value="1"/>
</dbReference>
<dbReference type="GO" id="GO:0005524">
    <property type="term" value="F:ATP binding"/>
    <property type="evidence" value="ECO:0007669"/>
    <property type="project" value="UniProtKB-UniRule"/>
</dbReference>
<keyword evidence="4 12" id="KW-0808">Transferase</keyword>
<dbReference type="InterPro" id="IPR039430">
    <property type="entry name" value="Thymidylate_kin-like_dom"/>
</dbReference>
<dbReference type="GO" id="GO:0004798">
    <property type="term" value="F:dTMP kinase activity"/>
    <property type="evidence" value="ECO:0007669"/>
    <property type="project" value="UniProtKB-UniRule"/>
</dbReference>
<dbReference type="GO" id="GO:0006227">
    <property type="term" value="P:dUDP biosynthetic process"/>
    <property type="evidence" value="ECO:0007669"/>
    <property type="project" value="TreeGrafter"/>
</dbReference>
<gene>
    <name evidence="12 14" type="primary">tmk</name>
    <name evidence="14" type="ORF">OTERR_15990</name>
</gene>
<dbReference type="GO" id="GO:0006235">
    <property type="term" value="P:dTTP biosynthetic process"/>
    <property type="evidence" value="ECO:0007669"/>
    <property type="project" value="UniProtKB-UniRule"/>
</dbReference>
<dbReference type="NCBIfam" id="TIGR00041">
    <property type="entry name" value="DTMP_kinase"/>
    <property type="match status" value="1"/>
</dbReference>
<comment type="function">
    <text evidence="11 12">Phosphorylation of dTMP to form dTDP in both de novo and salvage pathways of dTTP synthesis.</text>
</comment>
<comment type="similarity">
    <text evidence="1 12">Belongs to the thymidylate kinase family.</text>
</comment>
<evidence type="ECO:0000256" key="12">
    <source>
        <dbReference type="HAMAP-Rule" id="MF_00165"/>
    </source>
</evidence>
<proteinExistence type="inferred from homology"/>
<evidence type="ECO:0000313" key="14">
    <source>
        <dbReference type="EMBL" id="QEL65075.1"/>
    </source>
</evidence>
<name>A0A5C1E8U4_9RHOO</name>
<dbReference type="AlphaFoldDB" id="A0A5C1E8U4"/>
<evidence type="ECO:0000256" key="10">
    <source>
        <dbReference type="ARBA" id="ARBA00048743"/>
    </source>
</evidence>
<dbReference type="PANTHER" id="PTHR10344:SF4">
    <property type="entry name" value="UMP-CMP KINASE 2, MITOCHONDRIAL"/>
    <property type="match status" value="1"/>
</dbReference>
<dbReference type="Gene3D" id="3.40.50.300">
    <property type="entry name" value="P-loop containing nucleotide triphosphate hydrolases"/>
    <property type="match status" value="1"/>
</dbReference>
<evidence type="ECO:0000256" key="11">
    <source>
        <dbReference type="ARBA" id="ARBA00057735"/>
    </source>
</evidence>